<feature type="compositionally biased region" description="Polar residues" evidence="1">
    <location>
        <begin position="363"/>
        <end position="375"/>
    </location>
</feature>
<keyword evidence="2" id="KW-0472">Membrane</keyword>
<feature type="region of interest" description="Disordered" evidence="1">
    <location>
        <begin position="189"/>
        <end position="509"/>
    </location>
</feature>
<dbReference type="EMBL" id="CAJZCX010000003">
    <property type="protein sequence ID" value="CAG9472363.1"/>
    <property type="molecule type" value="Genomic_DNA"/>
</dbReference>
<evidence type="ECO:0000256" key="1">
    <source>
        <dbReference type="SAM" id="MobiDB-lite"/>
    </source>
</evidence>
<feature type="region of interest" description="Disordered" evidence="1">
    <location>
        <begin position="718"/>
        <end position="917"/>
    </location>
</feature>
<evidence type="ECO:0000313" key="5">
    <source>
        <dbReference type="Proteomes" id="UP000779233"/>
    </source>
</evidence>
<organism evidence="4 5">
    <name type="scientific">Plasmodium vivax</name>
    <name type="common">malaria parasite P. vivax</name>
    <dbReference type="NCBI Taxonomy" id="5855"/>
    <lineage>
        <taxon>Eukaryota</taxon>
        <taxon>Sar</taxon>
        <taxon>Alveolata</taxon>
        <taxon>Apicomplexa</taxon>
        <taxon>Aconoidasida</taxon>
        <taxon>Haemosporida</taxon>
        <taxon>Plasmodiidae</taxon>
        <taxon>Plasmodium</taxon>
        <taxon>Plasmodium (Plasmodium)</taxon>
    </lineage>
</organism>
<dbReference type="Proteomes" id="UP000779233">
    <property type="component" value="Unassembled WGS sequence"/>
</dbReference>
<sequence>MKLQYHLLLFTFLLSEDVLCYKGIYEGAKDGSAAAKQGGSAGSDYLTIGGKKVLWPGGGNDQKGEGNKSSNPQGGLLSSLLGSVKRLLFPNGKEMESHVQGISDNVIEMKEGVIKNSSNIVKHANKLKEELQKNTAYWANVVKTTVSEELHQIDKFSKDQLDRLRNDPESKFFFTKLFQAGGEAAGKAAEAASASSTDEKKAKSGAVGGATPKGRSPHDDAEVEEEEKAKSFWDLLHIGGGNAPPPADGKEPTTGFLRMFKGDTPKVGNSSEKKEPLSWFGSLSSADGTSSGKDPPQKSSANGMKGPEEKKMSFFSHFTSKGEKEEGGNSPKGSATQKNHPNGEKEKNQGFTFNFFKGKDSSQEQPPSDNQQSDSHPSEKGSLFQWFNPPPKEVNNDGHLPQKEQSGGTTKDSVKGSQDGEAEDEEQGKNHSFSLLNMWKGTHKENAEKPQGEAETGVGSNSSQVIKGDSSEEATKGGSFFFNPFGGFKSDGESSHGGEASPAETTNAEGMAQSELGKKNSHLVDFIKNVYHGKSGETGEGAEKVLSLMNTEHEHNVSTNCHPLVSFKACLSTCFTIPPMVEGGSNDETKDVKKKKKKKNLSVGDYKTLEKCILKCRNKNFSERAAGCATKDGSIVAGEKGGYEENLKGLQKSSYNLWGDFSAFSDLTLSDKYADGDGKRTMGSLNGDGKQGVGSIDGEILSANSAWVMDASGKQLGGSQAELQSGSHVELQSGSHVELQSGSPTELQSGSHVELQSGSPTELQSGSHVELQSGSPTELQSGSHVELQSDSPTEPQHGSHVFPNLPDSTLGTHLYSPNSSKSITGGEKKQPADRRNNPVGENSFSFFKTFAPQTGPTSDGVNPLAAANPSEEPPNGKSWAAAGGAPGKGPEGANHGTSGGSASGGSSSGEADEEEEEDFNDFSYVSKGFFLLLLLVTFSVYLSAFTNIITQFYVSFKEKVCLYVKGQYRSRFDQAHAESAEAFLPKGRQHSYGNAVHGSYDNLYHAFQESACDVA</sequence>
<dbReference type="AlphaFoldDB" id="A0A8S4H8F7"/>
<name>A0A8S4H8F7_PLAVI</name>
<reference evidence="4" key="1">
    <citation type="submission" date="2021-09" db="EMBL/GenBank/DDBJ databases">
        <authorList>
            <consortium name="Pathogen Informatics"/>
        </authorList>
    </citation>
    <scope>NUCLEOTIDE SEQUENCE</scope>
    <source>
        <strain evidence="4">PvW1</strain>
    </source>
</reference>
<feature type="compositionally biased region" description="Polar residues" evidence="1">
    <location>
        <begin position="839"/>
        <end position="860"/>
    </location>
</feature>
<feature type="compositionally biased region" description="Polar residues" evidence="1">
    <location>
        <begin position="281"/>
        <end position="302"/>
    </location>
</feature>
<feature type="chain" id="PRO_5035766810" evidence="3">
    <location>
        <begin position="21"/>
        <end position="1015"/>
    </location>
</feature>
<evidence type="ECO:0000256" key="3">
    <source>
        <dbReference type="SAM" id="SignalP"/>
    </source>
</evidence>
<feature type="compositionally biased region" description="Low complexity" evidence="1">
    <location>
        <begin position="477"/>
        <end position="488"/>
    </location>
</feature>
<feature type="compositionally biased region" description="Basic and acidic residues" evidence="1">
    <location>
        <begin position="826"/>
        <end position="836"/>
    </location>
</feature>
<feature type="transmembrane region" description="Helical" evidence="2">
    <location>
        <begin position="929"/>
        <end position="949"/>
    </location>
</feature>
<feature type="compositionally biased region" description="Polar residues" evidence="1">
    <location>
        <begin position="331"/>
        <end position="340"/>
    </location>
</feature>
<evidence type="ECO:0000256" key="2">
    <source>
        <dbReference type="SAM" id="Phobius"/>
    </source>
</evidence>
<keyword evidence="3" id="KW-0732">Signal</keyword>
<comment type="caution">
    <text evidence="4">The sequence shown here is derived from an EMBL/GenBank/DDBJ whole genome shotgun (WGS) entry which is preliminary data.</text>
</comment>
<evidence type="ECO:0000313" key="4">
    <source>
        <dbReference type="EMBL" id="CAG9472363.1"/>
    </source>
</evidence>
<dbReference type="VEuPathDB" id="PlasmoDB:PVPAM_140055500"/>
<feature type="compositionally biased region" description="Gly residues" evidence="1">
    <location>
        <begin position="897"/>
        <end position="907"/>
    </location>
</feature>
<feature type="signal peptide" evidence="3">
    <location>
        <begin position="1"/>
        <end position="20"/>
    </location>
</feature>
<proteinExistence type="predicted"/>
<gene>
    <name evidence="4" type="ORF">PVW1_140053700</name>
</gene>
<feature type="compositionally biased region" description="Polar residues" evidence="1">
    <location>
        <begin position="718"/>
        <end position="796"/>
    </location>
</feature>
<feature type="compositionally biased region" description="Basic and acidic residues" evidence="1">
    <location>
        <begin position="442"/>
        <end position="452"/>
    </location>
</feature>
<protein>
    <submittedName>
        <fullName evidence="4">(malaria parasite P. vivax) hypothetical protein</fullName>
    </submittedName>
</protein>
<keyword evidence="2" id="KW-0812">Transmembrane</keyword>
<feature type="compositionally biased region" description="Polar residues" evidence="1">
    <location>
        <begin position="806"/>
        <end position="823"/>
    </location>
</feature>
<accession>A0A8S4H8F7</accession>
<keyword evidence="2" id="KW-1133">Transmembrane helix</keyword>